<feature type="domain" description="Carbohydrate kinase PfkB" evidence="1">
    <location>
        <begin position="2"/>
        <end position="91"/>
    </location>
</feature>
<accession>A0A0C7NY96</accession>
<dbReference type="HOGENOM" id="CLU_094172_0_0_0"/>
<dbReference type="RefSeq" id="WP_045087728.1">
    <property type="nucleotide sequence ID" value="NZ_LN824141.1"/>
</dbReference>
<dbReference type="KEGG" id="dtn:DTL3_0929"/>
<dbReference type="STRING" id="1006576.DTL3_0929"/>
<proteinExistence type="predicted"/>
<gene>
    <name evidence="2" type="primary">rbsK3</name>
    <name evidence="2" type="ORF">DTL3_0929</name>
</gene>
<keyword evidence="2" id="KW-0418">Kinase</keyword>
<protein>
    <submittedName>
        <fullName evidence="2">Ribokinase</fullName>
        <ecNumber evidence="2">2.7.1.15</ecNumber>
    </submittedName>
</protein>
<organism evidence="2 3">
    <name type="scientific">Defluviitoga tunisiensis</name>
    <dbReference type="NCBI Taxonomy" id="1006576"/>
    <lineage>
        <taxon>Bacteria</taxon>
        <taxon>Thermotogati</taxon>
        <taxon>Thermotogota</taxon>
        <taxon>Thermotogae</taxon>
        <taxon>Petrotogales</taxon>
        <taxon>Petrotogaceae</taxon>
        <taxon>Defluviitoga</taxon>
    </lineage>
</organism>
<evidence type="ECO:0000313" key="3">
    <source>
        <dbReference type="Proteomes" id="UP000032809"/>
    </source>
</evidence>
<dbReference type="Proteomes" id="UP000032809">
    <property type="component" value="Chromosome I"/>
</dbReference>
<dbReference type="EC" id="2.7.1.15" evidence="2"/>
<keyword evidence="2" id="KW-0808">Transferase</keyword>
<dbReference type="Pfam" id="PF00294">
    <property type="entry name" value="PfkB"/>
    <property type="match status" value="1"/>
</dbReference>
<dbReference type="SUPFAM" id="SSF53613">
    <property type="entry name" value="Ribokinase-like"/>
    <property type="match status" value="1"/>
</dbReference>
<name>A0A0C7NY96_DEFTU</name>
<dbReference type="InterPro" id="IPR011611">
    <property type="entry name" value="PfkB_dom"/>
</dbReference>
<keyword evidence="3" id="KW-1185">Reference proteome</keyword>
<dbReference type="OrthoDB" id="37222at2"/>
<dbReference type="GO" id="GO:0004747">
    <property type="term" value="F:ribokinase activity"/>
    <property type="evidence" value="ECO:0007669"/>
    <property type="project" value="UniProtKB-EC"/>
</dbReference>
<dbReference type="EMBL" id="LN824141">
    <property type="protein sequence ID" value="CEP78233.1"/>
    <property type="molecule type" value="Genomic_DNA"/>
</dbReference>
<sequence length="203" mass="23202">MISIDVIGDIFLDIYIIQEQGEDIHKSEIYMFPGGSRLIIAIGLAKRGYNVRLIGNVGNDFVGDYLIKILTRYGVDVDYVQRMDMRTPLFVNINEKPIAIDRQLLDCDVLLPNNKSDYLFITTEISEEVINRDLFSYYKKVFFDIGPRSKIISNNHKKYNNVLYIGNEKECKELPFTCDVIKLGVNHPPPIEVGACRNTSSVD</sequence>
<evidence type="ECO:0000313" key="2">
    <source>
        <dbReference type="EMBL" id="CEP78233.1"/>
    </source>
</evidence>
<dbReference type="AlphaFoldDB" id="A0A0C7NY96"/>
<dbReference type="Gene3D" id="3.40.1190.20">
    <property type="match status" value="1"/>
</dbReference>
<evidence type="ECO:0000259" key="1">
    <source>
        <dbReference type="Pfam" id="PF00294"/>
    </source>
</evidence>
<dbReference type="InterPro" id="IPR029056">
    <property type="entry name" value="Ribokinase-like"/>
</dbReference>
<reference evidence="3" key="1">
    <citation type="submission" date="2014-11" db="EMBL/GenBank/DDBJ databases">
        <authorList>
            <person name="Wibberg D."/>
        </authorList>
    </citation>
    <scope>NUCLEOTIDE SEQUENCE [LARGE SCALE GENOMIC DNA]</scope>
    <source>
        <strain evidence="3">L3</strain>
    </source>
</reference>